<evidence type="ECO:0000256" key="4">
    <source>
        <dbReference type="PROSITE-ProRule" id="PRU00175"/>
    </source>
</evidence>
<dbReference type="InterPro" id="IPR013083">
    <property type="entry name" value="Znf_RING/FYVE/PHD"/>
</dbReference>
<dbReference type="InterPro" id="IPR011016">
    <property type="entry name" value="Znf_RING-CH"/>
</dbReference>
<proteinExistence type="predicted"/>
<dbReference type="PANTHER" id="PTHR23012:SF180">
    <property type="entry name" value="RING_FYVE_PHD ZINC FINGER SUPERFAMILY PROTEIN"/>
    <property type="match status" value="1"/>
</dbReference>
<dbReference type="InterPro" id="IPR001841">
    <property type="entry name" value="Znf_RING"/>
</dbReference>
<dbReference type="PANTHER" id="PTHR23012">
    <property type="entry name" value="RING/FYVE/PHD ZINC FINGER DOMAIN-CONTAINING"/>
    <property type="match status" value="1"/>
</dbReference>
<dbReference type="EMBL" id="JBBWWQ010000012">
    <property type="protein sequence ID" value="KAK8934096.1"/>
    <property type="molecule type" value="Genomic_DNA"/>
</dbReference>
<dbReference type="InterPro" id="IPR033275">
    <property type="entry name" value="MARCH-like"/>
</dbReference>
<evidence type="ECO:0008006" key="9">
    <source>
        <dbReference type="Google" id="ProtNLM"/>
    </source>
</evidence>
<evidence type="ECO:0000259" key="6">
    <source>
        <dbReference type="PROSITE" id="PS51292"/>
    </source>
</evidence>
<protein>
    <recommendedName>
        <fullName evidence="9">RING-CH-type domain-containing protein</fullName>
    </recommendedName>
</protein>
<keyword evidence="1" id="KW-0479">Metal-binding</keyword>
<evidence type="ECO:0000259" key="5">
    <source>
        <dbReference type="PROSITE" id="PS50089"/>
    </source>
</evidence>
<dbReference type="SMART" id="SM00744">
    <property type="entry name" value="RINGv"/>
    <property type="match status" value="1"/>
</dbReference>
<dbReference type="Proteomes" id="UP001418222">
    <property type="component" value="Unassembled WGS sequence"/>
</dbReference>
<feature type="domain" description="RING-type" evidence="5">
    <location>
        <begin position="4"/>
        <end position="51"/>
    </location>
</feature>
<dbReference type="AlphaFoldDB" id="A0AAP0G1U4"/>
<dbReference type="CDD" id="cd16495">
    <property type="entry name" value="RING_CH-C4HC3_MARCH"/>
    <property type="match status" value="1"/>
</dbReference>
<evidence type="ECO:0000313" key="7">
    <source>
        <dbReference type="EMBL" id="KAK8934096.1"/>
    </source>
</evidence>
<comment type="caution">
    <text evidence="7">The sequence shown here is derived from an EMBL/GenBank/DDBJ whole genome shotgun (WGS) entry which is preliminary data.</text>
</comment>
<dbReference type="FunFam" id="3.30.40.10:FF:000318">
    <property type="entry name" value="E3 ubiquitin-protein ligase MARCH4"/>
    <property type="match status" value="1"/>
</dbReference>
<dbReference type="PROSITE" id="PS50089">
    <property type="entry name" value="ZF_RING_2"/>
    <property type="match status" value="1"/>
</dbReference>
<keyword evidence="3" id="KW-0862">Zinc</keyword>
<reference evidence="7 8" key="1">
    <citation type="journal article" date="2022" name="Nat. Plants">
        <title>Genomes of leafy and leafless Platanthera orchids illuminate the evolution of mycoheterotrophy.</title>
        <authorList>
            <person name="Li M.H."/>
            <person name="Liu K.W."/>
            <person name="Li Z."/>
            <person name="Lu H.C."/>
            <person name="Ye Q.L."/>
            <person name="Zhang D."/>
            <person name="Wang J.Y."/>
            <person name="Li Y.F."/>
            <person name="Zhong Z.M."/>
            <person name="Liu X."/>
            <person name="Yu X."/>
            <person name="Liu D.K."/>
            <person name="Tu X.D."/>
            <person name="Liu B."/>
            <person name="Hao Y."/>
            <person name="Liao X.Y."/>
            <person name="Jiang Y.T."/>
            <person name="Sun W.H."/>
            <person name="Chen J."/>
            <person name="Chen Y.Q."/>
            <person name="Ai Y."/>
            <person name="Zhai J.W."/>
            <person name="Wu S.S."/>
            <person name="Zhou Z."/>
            <person name="Hsiao Y.Y."/>
            <person name="Wu W.L."/>
            <person name="Chen Y.Y."/>
            <person name="Lin Y.F."/>
            <person name="Hsu J.L."/>
            <person name="Li C.Y."/>
            <person name="Wang Z.W."/>
            <person name="Zhao X."/>
            <person name="Zhong W.Y."/>
            <person name="Ma X.K."/>
            <person name="Ma L."/>
            <person name="Huang J."/>
            <person name="Chen G.Z."/>
            <person name="Huang M.Z."/>
            <person name="Huang L."/>
            <person name="Peng D.H."/>
            <person name="Luo Y.B."/>
            <person name="Zou S.Q."/>
            <person name="Chen S.P."/>
            <person name="Lan S."/>
            <person name="Tsai W.C."/>
            <person name="Van de Peer Y."/>
            <person name="Liu Z.J."/>
        </authorList>
    </citation>
    <scope>NUCLEOTIDE SEQUENCE [LARGE SCALE GENOMIC DNA]</scope>
    <source>
        <strain evidence="7">Lor287</strain>
    </source>
</reference>
<dbReference type="GO" id="GO:0008270">
    <property type="term" value="F:zinc ion binding"/>
    <property type="evidence" value="ECO:0007669"/>
    <property type="project" value="UniProtKB-KW"/>
</dbReference>
<keyword evidence="2 4" id="KW-0863">Zinc-finger</keyword>
<evidence type="ECO:0000313" key="8">
    <source>
        <dbReference type="Proteomes" id="UP001418222"/>
    </source>
</evidence>
<gene>
    <name evidence="7" type="ORF">KSP39_PZI014577</name>
</gene>
<dbReference type="Gene3D" id="3.30.40.10">
    <property type="entry name" value="Zinc/RING finger domain, C3HC4 (zinc finger)"/>
    <property type="match status" value="1"/>
</dbReference>
<dbReference type="GO" id="GO:0016020">
    <property type="term" value="C:membrane"/>
    <property type="evidence" value="ECO:0007669"/>
    <property type="project" value="TreeGrafter"/>
</dbReference>
<name>A0AAP0G1U4_9ASPA</name>
<organism evidence="7 8">
    <name type="scientific">Platanthera zijinensis</name>
    <dbReference type="NCBI Taxonomy" id="2320716"/>
    <lineage>
        <taxon>Eukaryota</taxon>
        <taxon>Viridiplantae</taxon>
        <taxon>Streptophyta</taxon>
        <taxon>Embryophyta</taxon>
        <taxon>Tracheophyta</taxon>
        <taxon>Spermatophyta</taxon>
        <taxon>Magnoliopsida</taxon>
        <taxon>Liliopsida</taxon>
        <taxon>Asparagales</taxon>
        <taxon>Orchidaceae</taxon>
        <taxon>Orchidoideae</taxon>
        <taxon>Orchideae</taxon>
        <taxon>Orchidinae</taxon>
        <taxon>Platanthera</taxon>
    </lineage>
</organism>
<dbReference type="PROSITE" id="PS51292">
    <property type="entry name" value="ZF_RING_CH"/>
    <property type="match status" value="1"/>
</dbReference>
<sequence length="79" mass="8822">MMLCRICHEEEDDNSSSMEAPCSCSGTLKFAHRGCIQRWCYEKGSNVCEICLQKFEPAYPAALPSPAKLPLIDTVVVIR</sequence>
<evidence type="ECO:0000256" key="3">
    <source>
        <dbReference type="ARBA" id="ARBA00022833"/>
    </source>
</evidence>
<dbReference type="Pfam" id="PF12906">
    <property type="entry name" value="RINGv"/>
    <property type="match status" value="1"/>
</dbReference>
<dbReference type="GO" id="GO:0016567">
    <property type="term" value="P:protein ubiquitination"/>
    <property type="evidence" value="ECO:0007669"/>
    <property type="project" value="TreeGrafter"/>
</dbReference>
<evidence type="ECO:0000256" key="1">
    <source>
        <dbReference type="ARBA" id="ARBA00022723"/>
    </source>
</evidence>
<dbReference type="GO" id="GO:0004842">
    <property type="term" value="F:ubiquitin-protein transferase activity"/>
    <property type="evidence" value="ECO:0007669"/>
    <property type="project" value="TreeGrafter"/>
</dbReference>
<keyword evidence="8" id="KW-1185">Reference proteome</keyword>
<feature type="domain" description="RING-CH-type" evidence="6">
    <location>
        <begin position="1"/>
        <end position="58"/>
    </location>
</feature>
<dbReference type="SUPFAM" id="SSF57850">
    <property type="entry name" value="RING/U-box"/>
    <property type="match status" value="1"/>
</dbReference>
<accession>A0AAP0G1U4</accession>
<evidence type="ECO:0000256" key="2">
    <source>
        <dbReference type="ARBA" id="ARBA00022771"/>
    </source>
</evidence>